<sequence>MFLKALFSAILITGVCYSAGAKASDDGWLLVPNSDRNDFKIICSEGKKFIWGVFPRNGTSDYQVARNIYIGHTSDGRTVLSFMRGFINADKQTTYIPAPNVSCEITEK</sequence>
<dbReference type="AlphaFoldDB" id="A0AAJ1D2R1"/>
<dbReference type="EMBL" id="JANFVX010000025">
    <property type="protein sequence ID" value="MCW0346204.1"/>
    <property type="molecule type" value="Genomic_DNA"/>
</dbReference>
<protein>
    <submittedName>
        <fullName evidence="2">Uncharacterized protein</fullName>
    </submittedName>
</protein>
<reference evidence="2" key="1">
    <citation type="submission" date="2022-06" db="EMBL/GenBank/DDBJ databases">
        <title>Dynamics of rice microbiomes reveals core vertical transmitted seed endophytes.</title>
        <authorList>
            <person name="Liao K."/>
            <person name="Zhang X."/>
        </authorList>
    </citation>
    <scope>NUCLEOTIDE SEQUENCE</scope>
    <source>
        <strain evidence="2">JT1-17</strain>
    </source>
</reference>
<comment type="caution">
    <text evidence="2">The sequence shown here is derived from an EMBL/GenBank/DDBJ whole genome shotgun (WGS) entry which is preliminary data.</text>
</comment>
<dbReference type="Proteomes" id="UP001208888">
    <property type="component" value="Unassembled WGS sequence"/>
</dbReference>
<evidence type="ECO:0000313" key="2">
    <source>
        <dbReference type="EMBL" id="MCW0346204.1"/>
    </source>
</evidence>
<proteinExistence type="predicted"/>
<feature type="signal peptide" evidence="1">
    <location>
        <begin position="1"/>
        <end position="23"/>
    </location>
</feature>
<evidence type="ECO:0000313" key="3">
    <source>
        <dbReference type="Proteomes" id="UP001208888"/>
    </source>
</evidence>
<name>A0AAJ1D2R1_PANAN</name>
<feature type="chain" id="PRO_5042481570" evidence="1">
    <location>
        <begin position="24"/>
        <end position="108"/>
    </location>
</feature>
<organism evidence="2 3">
    <name type="scientific">Pantoea ananas</name>
    <name type="common">Erwinia uredovora</name>
    <dbReference type="NCBI Taxonomy" id="553"/>
    <lineage>
        <taxon>Bacteria</taxon>
        <taxon>Pseudomonadati</taxon>
        <taxon>Pseudomonadota</taxon>
        <taxon>Gammaproteobacteria</taxon>
        <taxon>Enterobacterales</taxon>
        <taxon>Erwiniaceae</taxon>
        <taxon>Pantoea</taxon>
    </lineage>
</organism>
<gene>
    <name evidence="2" type="ORF">NB703_004297</name>
</gene>
<accession>A0AAJ1D2R1</accession>
<evidence type="ECO:0000256" key="1">
    <source>
        <dbReference type="SAM" id="SignalP"/>
    </source>
</evidence>
<keyword evidence="1" id="KW-0732">Signal</keyword>